<dbReference type="AlphaFoldDB" id="A0A4S8RL50"/>
<dbReference type="Gene3D" id="1.25.40.10">
    <property type="entry name" value="Tetratricopeptide repeat domain"/>
    <property type="match status" value="1"/>
</dbReference>
<dbReference type="InterPro" id="IPR021314">
    <property type="entry name" value="DUF2911"/>
</dbReference>
<dbReference type="InterPro" id="IPR011990">
    <property type="entry name" value="TPR-like_helical_dom_sf"/>
</dbReference>
<sequence length="382" mass="42942">MASQLMLTIIKLKMENIMLRLFVCALLLSAPLGAFAQFHTLKIPQTSNQVSETQQLAVTDITISYGSPSVNGRDVWNNPNIIPQKGEPIAWRAGANMNTTISFSTDVLIEGQLLKAGTYGFHIVPDGNNFELLFAHNHNQWGSYYLDRENDVTLAVNVNGVACGFSEKLDYEFLDWTPNSVNIGLEWADKRIPFKVSVDLETTVVESFRSELRGINTYHWQAWNDAARWCLEHNTNLEEALQWANRSINGGFNGFAADKNLTNMSTKALLLEQLGRSDEVSAVLDEASGMVDNAMEANSTSMLMLRLNQPKKALDFVSSKIKEYPEAWFLKINKGISHYFLNDPKRAVKELESVLPETPQQFQPRVQEIIGEVQSGTYQLPF</sequence>
<comment type="caution">
    <text evidence="1">The sequence shown here is derived from an EMBL/GenBank/DDBJ whole genome shotgun (WGS) entry which is preliminary data.</text>
</comment>
<evidence type="ECO:0000313" key="1">
    <source>
        <dbReference type="EMBL" id="THV59208.1"/>
    </source>
</evidence>
<gene>
    <name evidence="1" type="ORF">EZV76_10255</name>
</gene>
<proteinExistence type="predicted"/>
<evidence type="ECO:0000313" key="2">
    <source>
        <dbReference type="Proteomes" id="UP000310406"/>
    </source>
</evidence>
<organism evidence="1 2">
    <name type="scientific">Flagellimonas alvinocaridis</name>
    <dbReference type="NCBI Taxonomy" id="2530200"/>
    <lineage>
        <taxon>Bacteria</taxon>
        <taxon>Pseudomonadati</taxon>
        <taxon>Bacteroidota</taxon>
        <taxon>Flavobacteriia</taxon>
        <taxon>Flavobacteriales</taxon>
        <taxon>Flavobacteriaceae</taxon>
        <taxon>Flagellimonas</taxon>
    </lineage>
</organism>
<name>A0A4S8RL50_9FLAO</name>
<accession>A0A4S8RL50</accession>
<dbReference type="EMBL" id="SNTZ01000004">
    <property type="protein sequence ID" value="THV59208.1"/>
    <property type="molecule type" value="Genomic_DNA"/>
</dbReference>
<dbReference type="Pfam" id="PF11138">
    <property type="entry name" value="DUF2911"/>
    <property type="match status" value="1"/>
</dbReference>
<reference evidence="1 2" key="1">
    <citation type="submission" date="2019-03" db="EMBL/GenBank/DDBJ databases">
        <title>Muricauda SCR12 sp.nov, a marine bacterium isolated from Pacific Ocean:the Okinawa trough.</title>
        <authorList>
            <person name="Liu L."/>
        </authorList>
    </citation>
    <scope>NUCLEOTIDE SEQUENCE [LARGE SCALE GENOMIC DNA]</scope>
    <source>
        <strain evidence="1 2">SCR12</strain>
    </source>
</reference>
<dbReference type="SUPFAM" id="SSF48452">
    <property type="entry name" value="TPR-like"/>
    <property type="match status" value="1"/>
</dbReference>
<protein>
    <submittedName>
        <fullName evidence="1">DUF2911 domain-containing protein</fullName>
    </submittedName>
</protein>
<dbReference type="Proteomes" id="UP000310406">
    <property type="component" value="Unassembled WGS sequence"/>
</dbReference>
<keyword evidence="2" id="KW-1185">Reference proteome</keyword>